<evidence type="ECO:0000256" key="1">
    <source>
        <dbReference type="SAM" id="SignalP"/>
    </source>
</evidence>
<dbReference type="KEGG" id="bfm:BP422_13830"/>
<evidence type="ECO:0000313" key="3">
    <source>
        <dbReference type="Proteomes" id="UP000197781"/>
    </source>
</evidence>
<sequence>MLKKSLSSLLVTGLLLGLYNSSIPVQAFTSDPAPFSVVEQMFEYENAKKLDNFAELWVKDREEDYKIFVNDEENRKNNRGLFGIKKARIVDWKELSPEVASNYSLGAENYLSTYKDAKFYYIAVDYEVDKEDKYFLNGVNYSIVTMVLEDGTWQIAQIQKAPVDSMVSDNVGFGTDDEKEIAKINKESMKTGKFKNREGKTLIDTSASEEDLKKERSSRNSVDQVKQLVGEQATIAAVNDHVRPSYIKVRMTDPYNISKAGCSSSCDKDIPFYDYVTNVLPNEWDETIDKAETLKAGAMAVKMYGWWAHYYDVGYGISADVYDDTRDQTFLYLSAAGVTNDAINAVGSLGMQTDTGKLFLSTHVRGQYAAGNQYSGTAWHLGSRYWGDRGYSYNYILQYYYNNSSKVGGSGHSIQYFTY</sequence>
<dbReference type="EMBL" id="CP018145">
    <property type="protein sequence ID" value="ASJ54543.1"/>
    <property type="molecule type" value="Genomic_DNA"/>
</dbReference>
<protein>
    <recommendedName>
        <fullName evidence="4">Sporulation stage II protein D amidase enhancer LytB N-terminal domain-containing protein</fullName>
    </recommendedName>
</protein>
<proteinExistence type="predicted"/>
<dbReference type="RefSeq" id="WP_088908282.1">
    <property type="nucleotide sequence ID" value="NZ_CP018145.1"/>
</dbReference>
<organism evidence="2 3">
    <name type="scientific">Brevibacillus formosus</name>
    <dbReference type="NCBI Taxonomy" id="54913"/>
    <lineage>
        <taxon>Bacteria</taxon>
        <taxon>Bacillati</taxon>
        <taxon>Bacillota</taxon>
        <taxon>Bacilli</taxon>
        <taxon>Bacillales</taxon>
        <taxon>Paenibacillaceae</taxon>
        <taxon>Brevibacillus</taxon>
    </lineage>
</organism>
<gene>
    <name evidence="2" type="ORF">BP422_13830</name>
</gene>
<dbReference type="Proteomes" id="UP000197781">
    <property type="component" value="Chromosome"/>
</dbReference>
<evidence type="ECO:0008006" key="4">
    <source>
        <dbReference type="Google" id="ProtNLM"/>
    </source>
</evidence>
<name>A0A220MHV4_9BACL</name>
<feature type="signal peptide" evidence="1">
    <location>
        <begin position="1"/>
        <end position="27"/>
    </location>
</feature>
<evidence type="ECO:0000313" key="2">
    <source>
        <dbReference type="EMBL" id="ASJ54543.1"/>
    </source>
</evidence>
<reference evidence="2 3" key="1">
    <citation type="submission" date="2016-11" db="EMBL/GenBank/DDBJ databases">
        <authorList>
            <person name="Jaros S."/>
            <person name="Januszkiewicz K."/>
            <person name="Wedrychowicz H."/>
        </authorList>
    </citation>
    <scope>NUCLEOTIDE SEQUENCE [LARGE SCALE GENOMIC DNA]</scope>
    <source>
        <strain evidence="2 3">NF2</strain>
    </source>
</reference>
<feature type="chain" id="PRO_5012600832" description="Sporulation stage II protein D amidase enhancer LytB N-terminal domain-containing protein" evidence="1">
    <location>
        <begin position="28"/>
        <end position="419"/>
    </location>
</feature>
<accession>A0A220MHV4</accession>
<dbReference type="AlphaFoldDB" id="A0A220MHV4"/>
<keyword evidence="1" id="KW-0732">Signal</keyword>